<reference evidence="3" key="1">
    <citation type="submission" date="2020-11" db="EMBL/GenBank/DDBJ databases">
        <authorList>
            <person name="Tran Van P."/>
        </authorList>
    </citation>
    <scope>NUCLEOTIDE SEQUENCE</scope>
</reference>
<feature type="domain" description="GYF" evidence="2">
    <location>
        <begin position="343"/>
        <end position="399"/>
    </location>
</feature>
<feature type="region of interest" description="Disordered" evidence="1">
    <location>
        <begin position="312"/>
        <end position="341"/>
    </location>
</feature>
<dbReference type="PANTHER" id="PTHR13138:SF3">
    <property type="entry name" value="CD2 ANTIGEN CYTOPLASMIC TAIL-BINDING PROTEIN 2"/>
    <property type="match status" value="1"/>
</dbReference>
<sequence>MRKVELTGDVPTFVWSEREKPFRKRITLSTPDRDSNLGLPVIGNTVQYKSDVFQRFPAAMPKRKLEEELEIDWSASDKKLKAEAELKKNSLDSDEEDDAVGTAYDVLADDDIEGQEDGVAGFDGETQITPFNMKEELEEGHFDTDGNYHWAKDKRELRDNWLENIDWIKPVKVTEADSDSTESEGTPFDPVPAYRQMLELMKPGETVAKAIRRLGGNKPLTASERWKRKKAGQEETDQSPTDKEKVTQLTELANRVLTEMGNMDIYQESYEYISSIVNNADKKSTQSNNRTEAVTLDMYADDFDEKEKARLSEITQKENQDPDTAGGSRERIGASPPTTTGNEVLWEWKLTEHSVEVQGPHPSSQMNSWVEDGKFSEPVWVRRQGQGGSFYSSRRIDFELYM</sequence>
<dbReference type="PANTHER" id="PTHR13138">
    <property type="entry name" value="PROTEIN LIN1"/>
    <property type="match status" value="1"/>
</dbReference>
<dbReference type="AlphaFoldDB" id="A0A7R9E5L9"/>
<evidence type="ECO:0000259" key="2">
    <source>
        <dbReference type="PROSITE" id="PS50829"/>
    </source>
</evidence>
<dbReference type="EMBL" id="OB793540">
    <property type="protein sequence ID" value="CAD7427755.1"/>
    <property type="molecule type" value="Genomic_DNA"/>
</dbReference>
<dbReference type="SMART" id="SM00444">
    <property type="entry name" value="GYF"/>
    <property type="match status" value="1"/>
</dbReference>
<dbReference type="InterPro" id="IPR039905">
    <property type="entry name" value="CD2BP2/Lin1"/>
</dbReference>
<evidence type="ECO:0000256" key="1">
    <source>
        <dbReference type="SAM" id="MobiDB-lite"/>
    </source>
</evidence>
<dbReference type="Gene3D" id="3.30.1490.40">
    <property type="match status" value="1"/>
</dbReference>
<dbReference type="PROSITE" id="PS50829">
    <property type="entry name" value="GYF"/>
    <property type="match status" value="1"/>
</dbReference>
<proteinExistence type="predicted"/>
<dbReference type="SUPFAM" id="SSF55277">
    <property type="entry name" value="GYF domain"/>
    <property type="match status" value="1"/>
</dbReference>
<dbReference type="InterPro" id="IPR003169">
    <property type="entry name" value="GYF"/>
</dbReference>
<protein>
    <recommendedName>
        <fullName evidence="2">GYF domain-containing protein</fullName>
    </recommendedName>
</protein>
<name>A0A7R9E5L9_9NEOP</name>
<evidence type="ECO:0000313" key="3">
    <source>
        <dbReference type="EMBL" id="CAD7427755.1"/>
    </source>
</evidence>
<dbReference type="InterPro" id="IPR035445">
    <property type="entry name" value="GYF-like_dom_sf"/>
</dbReference>
<organism evidence="3">
    <name type="scientific">Timema monikensis</name>
    <dbReference type="NCBI Taxonomy" id="170555"/>
    <lineage>
        <taxon>Eukaryota</taxon>
        <taxon>Metazoa</taxon>
        <taxon>Ecdysozoa</taxon>
        <taxon>Arthropoda</taxon>
        <taxon>Hexapoda</taxon>
        <taxon>Insecta</taxon>
        <taxon>Pterygota</taxon>
        <taxon>Neoptera</taxon>
        <taxon>Polyneoptera</taxon>
        <taxon>Phasmatodea</taxon>
        <taxon>Timematodea</taxon>
        <taxon>Timematoidea</taxon>
        <taxon>Timematidae</taxon>
        <taxon>Timema</taxon>
    </lineage>
</organism>
<gene>
    <name evidence="3" type="ORF">TMSB3V08_LOCUS4584</name>
</gene>
<accession>A0A7R9E5L9</accession>
<dbReference type="Pfam" id="PF02213">
    <property type="entry name" value="GYF"/>
    <property type="match status" value="1"/>
</dbReference>
<dbReference type="GO" id="GO:0005682">
    <property type="term" value="C:U5 snRNP"/>
    <property type="evidence" value="ECO:0007669"/>
    <property type="project" value="InterPro"/>
</dbReference>
<feature type="region of interest" description="Disordered" evidence="1">
    <location>
        <begin position="219"/>
        <end position="244"/>
    </location>
</feature>